<dbReference type="PROSITE" id="PS00483">
    <property type="entry name" value="DIHYDROOROTASE_2"/>
    <property type="match status" value="1"/>
</dbReference>
<feature type="binding site" evidence="9">
    <location>
        <position position="170"/>
    </location>
    <ligand>
        <name>Zn(2+)</name>
        <dbReference type="ChEBI" id="CHEBI:29105"/>
        <label>2</label>
    </ligand>
</feature>
<dbReference type="GO" id="GO:0044205">
    <property type="term" value="P:'de novo' UMP biosynthetic process"/>
    <property type="evidence" value="ECO:0007669"/>
    <property type="project" value="UniProtKB-UniRule"/>
</dbReference>
<evidence type="ECO:0000256" key="8">
    <source>
        <dbReference type="ARBA" id="ARBA00022975"/>
    </source>
</evidence>
<comment type="function">
    <text evidence="1 9">Catalyzes the reversible cyclization of carbamoyl aspartate to dihydroorotate.</text>
</comment>
<dbReference type="AlphaFoldDB" id="A0AA90PXR3"/>
<feature type="active site" evidence="9">
    <location>
        <position position="242"/>
    </location>
</feature>
<reference evidence="12 14" key="1">
    <citation type="submission" date="2023-07" db="EMBL/GenBank/DDBJ databases">
        <title>Unpublished Manusciprt.</title>
        <authorList>
            <person name="Aydin F."/>
            <person name="Tarhane S."/>
            <person name="Saticioglu I.B."/>
            <person name="Karakaya E."/>
            <person name="Abay S."/>
            <person name="Guran O."/>
            <person name="Bozkurt E."/>
            <person name="Uzum N."/>
            <person name="Olgun K."/>
            <person name="Jablonski D."/>
        </authorList>
    </citation>
    <scope>NUCLEOTIDE SEQUENCE</scope>
    <source>
        <strain evidence="14">faydin-H75</strain>
        <strain evidence="12">Faydin-H76</strain>
    </source>
</reference>
<dbReference type="EMBL" id="JAUYZK010000002">
    <property type="protein sequence ID" value="MDP2538473.1"/>
    <property type="molecule type" value="Genomic_DNA"/>
</dbReference>
<keyword evidence="6 9" id="KW-0378">Hydrolase</keyword>
<reference evidence="11 13" key="3">
    <citation type="journal article" date="2024" name="Syst. Appl. Microbiol.">
        <title>Helicobacter cappadocius sp. nov., from lizards: The first psychrotrophic Helicobacter species.</title>
        <authorList>
            <person name="Aydin F."/>
            <person name="Tarhane S."/>
            <person name="Karakaya E."/>
            <person name="Abay S."/>
            <person name="Kayman T."/>
            <person name="Guran O."/>
            <person name="Bozkurt E."/>
            <person name="Uzum N."/>
            <person name="Avci A."/>
            <person name="Olgun K."/>
            <person name="Jablonski D."/>
            <person name="Guran C."/>
            <person name="Burcin Saticioglu I."/>
        </authorList>
    </citation>
    <scope>NUCLEOTIDE SEQUENCE [LARGE SCALE GENOMIC DNA]</scope>
    <source>
        <strain evidence="11">Faydin-H75</strain>
        <strain evidence="13">faydin-H76</strain>
    </source>
</reference>
<keyword evidence="8 9" id="KW-0665">Pyrimidine biosynthesis</keyword>
<feature type="binding site" evidence="9">
    <location>
        <position position="258"/>
    </location>
    <ligand>
        <name>substrate</name>
    </ligand>
</feature>
<feature type="binding site" evidence="9">
    <location>
        <position position="136"/>
    </location>
    <ligand>
        <name>substrate</name>
    </ligand>
</feature>
<dbReference type="Proteomes" id="UP001240777">
    <property type="component" value="Unassembled WGS sequence"/>
</dbReference>
<evidence type="ECO:0000256" key="1">
    <source>
        <dbReference type="ARBA" id="ARBA00002368"/>
    </source>
</evidence>
<feature type="binding site" evidence="9">
    <location>
        <begin position="15"/>
        <end position="17"/>
    </location>
    <ligand>
        <name>substrate</name>
    </ligand>
</feature>
<dbReference type="InterPro" id="IPR032466">
    <property type="entry name" value="Metal_Hydrolase"/>
</dbReference>
<evidence type="ECO:0000313" key="13">
    <source>
        <dbReference type="Proteomes" id="UP001177258"/>
    </source>
</evidence>
<keyword evidence="14" id="KW-1185">Reference proteome</keyword>
<evidence type="ECO:0000256" key="9">
    <source>
        <dbReference type="HAMAP-Rule" id="MF_00219"/>
    </source>
</evidence>
<name>A0AA90PXR3_9HELI</name>
<evidence type="ECO:0000256" key="2">
    <source>
        <dbReference type="ARBA" id="ARBA00004880"/>
    </source>
</evidence>
<keyword evidence="7 9" id="KW-0862">Zinc</keyword>
<protein>
    <recommendedName>
        <fullName evidence="4 9">Dihydroorotase</fullName>
        <shortName evidence="9">DHOase</shortName>
        <ecNumber evidence="4 9">3.5.2.3</ecNumber>
    </recommendedName>
</protein>
<dbReference type="InterPro" id="IPR002195">
    <property type="entry name" value="Dihydroorotase_CS"/>
</dbReference>
<feature type="binding site" evidence="9">
    <location>
        <position position="242"/>
    </location>
    <ligand>
        <name>Zn(2+)</name>
        <dbReference type="ChEBI" id="CHEBI:29105"/>
        <label>1</label>
    </ligand>
</feature>
<evidence type="ECO:0000256" key="5">
    <source>
        <dbReference type="ARBA" id="ARBA00022723"/>
    </source>
</evidence>
<feature type="binding site" evidence="9">
    <location>
        <position position="41"/>
    </location>
    <ligand>
        <name>substrate</name>
    </ligand>
</feature>
<feature type="binding site" description="via carbamate group" evidence="9">
    <location>
        <position position="97"/>
    </location>
    <ligand>
        <name>Zn(2+)</name>
        <dbReference type="ChEBI" id="CHEBI:29105"/>
        <label>2</label>
    </ligand>
</feature>
<dbReference type="GO" id="GO:0005829">
    <property type="term" value="C:cytosol"/>
    <property type="evidence" value="ECO:0007669"/>
    <property type="project" value="TreeGrafter"/>
</dbReference>
<comment type="cofactor">
    <cofactor evidence="9">
        <name>Zn(2+)</name>
        <dbReference type="ChEBI" id="CHEBI:29105"/>
    </cofactor>
    <text evidence="9">Binds 2 Zn(2+) ions per subunit.</text>
</comment>
<keyword evidence="5 9" id="KW-0479">Metal-binding</keyword>
<dbReference type="InterPro" id="IPR006680">
    <property type="entry name" value="Amidohydro-rel"/>
</dbReference>
<dbReference type="EC" id="3.5.2.3" evidence="4 9"/>
<sequence>MEEIVLKDPLDMHLHLREGEMLKNIIEYTTSQFAGAVVMPNLTTPITTTELALQYGEEITSNSKHKTFKPFLTLYITDSINEEELKYAKNKGIKILKIYPKGATTNSENGLNEILTPHMLKICDIAENMGFILSIHGETNGFSMDREYQFGKIFAKLAQDFPKLKIVIEHMSDHRSIELLETYPNIYATLTLHHITMTLDDMLGGALNAHRFCKPILKTPKDRDMLLNLALNAHPKVSFGSDSAPHLEKNKLKDSAAAGIFSSPMILCALATLFEKHNKLENLQAFISNNAKKIYNINDLQPKEIRLCKKHSWVPTQIKLIQNNIIPFNAGALLEWTQVI</sequence>
<dbReference type="InterPro" id="IPR004721">
    <property type="entry name" value="DHOdimr"/>
</dbReference>
<organism evidence="12 13">
    <name type="scientific">Helicobacter cappadocius</name>
    <dbReference type="NCBI Taxonomy" id="3063998"/>
    <lineage>
        <taxon>Bacteria</taxon>
        <taxon>Pseudomonadati</taxon>
        <taxon>Campylobacterota</taxon>
        <taxon>Epsilonproteobacteria</taxon>
        <taxon>Campylobacterales</taxon>
        <taxon>Helicobacteraceae</taxon>
        <taxon>Helicobacter</taxon>
    </lineage>
</organism>
<evidence type="ECO:0000259" key="10">
    <source>
        <dbReference type="Pfam" id="PF04909"/>
    </source>
</evidence>
<dbReference type="PROSITE" id="PS00482">
    <property type="entry name" value="DIHYDROOROTASE_1"/>
    <property type="match status" value="1"/>
</dbReference>
<feature type="modified residue" description="N6-carboxylysine" evidence="9">
    <location>
        <position position="97"/>
    </location>
</feature>
<evidence type="ECO:0000313" key="14">
    <source>
        <dbReference type="Proteomes" id="UP001240777"/>
    </source>
</evidence>
<dbReference type="SUPFAM" id="SSF51556">
    <property type="entry name" value="Metallo-dependent hydrolases"/>
    <property type="match status" value="1"/>
</dbReference>
<dbReference type="Pfam" id="PF04909">
    <property type="entry name" value="Amidohydro_2"/>
    <property type="match status" value="1"/>
</dbReference>
<evidence type="ECO:0000256" key="4">
    <source>
        <dbReference type="ARBA" id="ARBA00012860"/>
    </source>
</evidence>
<dbReference type="NCBIfam" id="TIGR00856">
    <property type="entry name" value="pyrC_dimer"/>
    <property type="match status" value="1"/>
</dbReference>
<accession>A0AA90PXR3</accession>
<dbReference type="HAMAP" id="MF_00219">
    <property type="entry name" value="PyrC_classII"/>
    <property type="match status" value="1"/>
</dbReference>
<feature type="binding site" evidence="9">
    <location>
        <position position="136"/>
    </location>
    <ligand>
        <name>Zn(2+)</name>
        <dbReference type="ChEBI" id="CHEBI:29105"/>
        <label>2</label>
    </ligand>
</feature>
<dbReference type="Gene3D" id="3.20.20.140">
    <property type="entry name" value="Metal-dependent hydrolases"/>
    <property type="match status" value="1"/>
</dbReference>
<dbReference type="RefSeq" id="WP_305516449.1">
    <property type="nucleotide sequence ID" value="NZ_JAUPEV010000002.1"/>
</dbReference>
<feature type="binding site" evidence="9">
    <location>
        <position position="15"/>
    </location>
    <ligand>
        <name>Zn(2+)</name>
        <dbReference type="ChEBI" id="CHEBI:29105"/>
        <label>1</label>
    </ligand>
</feature>
<dbReference type="PANTHER" id="PTHR43137">
    <property type="entry name" value="DIHYDROOROTASE"/>
    <property type="match status" value="1"/>
</dbReference>
<evidence type="ECO:0000313" key="11">
    <source>
        <dbReference type="EMBL" id="MDO7252606.1"/>
    </source>
</evidence>
<comment type="similarity">
    <text evidence="3 9">Belongs to the metallo-dependent hydrolases superfamily. DHOase family. Class II DHOase subfamily.</text>
</comment>
<comment type="subunit">
    <text evidence="9">Homodimer.</text>
</comment>
<comment type="caution">
    <text evidence="12">The sequence shown here is derived from an EMBL/GenBank/DDBJ whole genome shotgun (WGS) entry which is preliminary data.</text>
</comment>
<comment type="pathway">
    <text evidence="2 9">Pyrimidine metabolism; UMP biosynthesis via de novo pathway; (S)-dihydroorotate from bicarbonate: step 3/3.</text>
</comment>
<dbReference type="GO" id="GO:0008270">
    <property type="term" value="F:zinc ion binding"/>
    <property type="evidence" value="ECO:0007669"/>
    <property type="project" value="UniProtKB-UniRule"/>
</dbReference>
<evidence type="ECO:0000256" key="3">
    <source>
        <dbReference type="ARBA" id="ARBA00005631"/>
    </source>
</evidence>
<comment type="caution">
    <text evidence="9">Lacks conserved residue(s) required for the propagation of feature annotation.</text>
</comment>
<feature type="binding site" evidence="9">
    <location>
        <position position="246"/>
    </location>
    <ligand>
        <name>substrate</name>
    </ligand>
</feature>
<dbReference type="GO" id="GO:0006207">
    <property type="term" value="P:'de novo' pyrimidine nucleobase biosynthetic process"/>
    <property type="evidence" value="ECO:0007669"/>
    <property type="project" value="TreeGrafter"/>
</dbReference>
<dbReference type="EMBL" id="JAUPEV010000002">
    <property type="protein sequence ID" value="MDO7252606.1"/>
    <property type="molecule type" value="Genomic_DNA"/>
</dbReference>
<dbReference type="GO" id="GO:0004151">
    <property type="term" value="F:dihydroorotase activity"/>
    <property type="evidence" value="ECO:0007669"/>
    <property type="project" value="UniProtKB-UniRule"/>
</dbReference>
<evidence type="ECO:0000256" key="6">
    <source>
        <dbReference type="ARBA" id="ARBA00022801"/>
    </source>
</evidence>
<evidence type="ECO:0000256" key="7">
    <source>
        <dbReference type="ARBA" id="ARBA00022833"/>
    </source>
</evidence>
<dbReference type="PIRSF" id="PIRSF001237">
    <property type="entry name" value="DHOdimr"/>
    <property type="match status" value="1"/>
</dbReference>
<comment type="catalytic activity">
    <reaction evidence="9">
        <text>(S)-dihydroorotate + H2O = N-carbamoyl-L-aspartate + H(+)</text>
        <dbReference type="Rhea" id="RHEA:24296"/>
        <dbReference type="ChEBI" id="CHEBI:15377"/>
        <dbReference type="ChEBI" id="CHEBI:15378"/>
        <dbReference type="ChEBI" id="CHEBI:30864"/>
        <dbReference type="ChEBI" id="CHEBI:32814"/>
        <dbReference type="EC" id="3.5.2.3"/>
    </reaction>
</comment>
<feature type="binding site" evidence="9">
    <location>
        <position position="13"/>
    </location>
    <ligand>
        <name>Zn(2+)</name>
        <dbReference type="ChEBI" id="CHEBI:29105"/>
        <label>1</label>
    </ligand>
</feature>
<evidence type="ECO:0000313" key="12">
    <source>
        <dbReference type="EMBL" id="MDP2538473.1"/>
    </source>
</evidence>
<feature type="binding site" description="via carbamate group" evidence="9">
    <location>
        <position position="97"/>
    </location>
    <ligand>
        <name>Zn(2+)</name>
        <dbReference type="ChEBI" id="CHEBI:29105"/>
        <label>1</label>
    </ligand>
</feature>
<reference evidence="11" key="2">
    <citation type="submission" date="2023-07" db="EMBL/GenBank/DDBJ databases">
        <authorList>
            <person name="Aydin F."/>
            <person name="Tarhane S."/>
            <person name="Saticioglu I.B."/>
            <person name="Karakaya E."/>
            <person name="Abay S."/>
            <person name="Guran O."/>
            <person name="Bozkurt E."/>
            <person name="Uzum N."/>
            <person name="Olgun K."/>
            <person name="Jablonski D."/>
        </authorList>
    </citation>
    <scope>NUCLEOTIDE SEQUENCE</scope>
    <source>
        <strain evidence="11">Faydin-H75</strain>
    </source>
</reference>
<proteinExistence type="inferred from homology"/>
<dbReference type="PANTHER" id="PTHR43137:SF1">
    <property type="entry name" value="DIHYDROOROTASE"/>
    <property type="match status" value="1"/>
</dbReference>
<feature type="domain" description="Amidohydrolase-related" evidence="10">
    <location>
        <begin position="82"/>
        <end position="296"/>
    </location>
</feature>
<dbReference type="Proteomes" id="UP001177258">
    <property type="component" value="Unassembled WGS sequence"/>
</dbReference>
<gene>
    <name evidence="9 12" type="primary">pyrC</name>
    <name evidence="11" type="ORF">Q5I04_01565</name>
    <name evidence="12" type="ORF">Q5I06_01565</name>
</gene>